<evidence type="ECO:0000256" key="2">
    <source>
        <dbReference type="ARBA" id="ARBA00022898"/>
    </source>
</evidence>
<dbReference type="GO" id="GO:0008483">
    <property type="term" value="F:transaminase activity"/>
    <property type="evidence" value="ECO:0007669"/>
    <property type="project" value="UniProtKB-KW"/>
</dbReference>
<dbReference type="Pfam" id="PF00392">
    <property type="entry name" value="GntR"/>
    <property type="match status" value="1"/>
</dbReference>
<dbReference type="InterPro" id="IPR000524">
    <property type="entry name" value="Tscrpt_reg_HTH_GntR"/>
</dbReference>
<keyword evidence="8" id="KW-0032">Aminotransferase</keyword>
<feature type="region of interest" description="Disordered" evidence="6">
    <location>
        <begin position="88"/>
        <end position="120"/>
    </location>
</feature>
<sequence>MRSYDLSKRGDLPLYEYLYRCIRDDITAGAIGAMDRLPSRRALAERLGVSVVTVEGAYRQLVAEGYVEARPRSGFFVASLPSLPTGTAVPAPAAPSGREGPAAPAEAAPRPPRYDLSHGSTHASAGAARLWERSLRDALAHEPDSVLYQTPPPRGLPRLRQAIASHLERARGMTVEPERVVVAAGAQAIYAMLALYLRKSEVVAVEDPGYAPVAKTYAAAGLSVRHLPMDADGLSARALRASGARVAHVMPSHQFPTGRVMSVARRYELLGWAAEDASRLVVEDDFDCELRLSGRPVPALASMDATGSVMYLSTFSKSLASALRIAYLVLPPSLDADFDCELGFFSTTVPAIDQVTLARALESGAYASHVRRFRNQMRQVRDALVEGLAEGPAGSRLSVEQQDSGIHLVLAVGGRASEREVVAAACENGVALAPLSAFAHDRENASSPDGAARFVVQYEGLSVQDARDAAAALARAVLTLP</sequence>
<dbReference type="CDD" id="cd00609">
    <property type="entry name" value="AAT_like"/>
    <property type="match status" value="1"/>
</dbReference>
<dbReference type="PANTHER" id="PTHR46577:SF1">
    <property type="entry name" value="HTH-TYPE TRANSCRIPTIONAL REGULATORY PROTEIN GABR"/>
    <property type="match status" value="1"/>
</dbReference>
<evidence type="ECO:0000256" key="4">
    <source>
        <dbReference type="ARBA" id="ARBA00023125"/>
    </source>
</evidence>
<dbReference type="InterPro" id="IPR004839">
    <property type="entry name" value="Aminotransferase_I/II_large"/>
</dbReference>
<keyword evidence="2" id="KW-0663">Pyridoxal phosphate</keyword>
<name>A0A7X9Y0D4_9ACTN</name>
<keyword evidence="3" id="KW-0805">Transcription regulation</keyword>
<dbReference type="InterPro" id="IPR036390">
    <property type="entry name" value="WH_DNA-bd_sf"/>
</dbReference>
<dbReference type="RefSeq" id="WP_170104421.1">
    <property type="nucleotide sequence ID" value="NZ_JABAGR010000007.1"/>
</dbReference>
<comment type="similarity">
    <text evidence="1">In the C-terminal section; belongs to the class-I pyridoxal-phosphate-dependent aminotransferase family.</text>
</comment>
<evidence type="ECO:0000256" key="1">
    <source>
        <dbReference type="ARBA" id="ARBA00005384"/>
    </source>
</evidence>
<evidence type="ECO:0000313" key="8">
    <source>
        <dbReference type="EMBL" id="NMF26381.1"/>
    </source>
</evidence>
<organism evidence="8 9">
    <name type="scientific">Parafannyhessea umbonata</name>
    <dbReference type="NCBI Taxonomy" id="604330"/>
    <lineage>
        <taxon>Bacteria</taxon>
        <taxon>Bacillati</taxon>
        <taxon>Actinomycetota</taxon>
        <taxon>Coriobacteriia</taxon>
        <taxon>Coriobacteriales</taxon>
        <taxon>Atopobiaceae</taxon>
        <taxon>Parafannyhessea</taxon>
    </lineage>
</organism>
<dbReference type="InterPro" id="IPR015421">
    <property type="entry name" value="PyrdxlP-dep_Trfase_major"/>
</dbReference>
<dbReference type="Gene3D" id="3.40.640.10">
    <property type="entry name" value="Type I PLP-dependent aspartate aminotransferase-like (Major domain)"/>
    <property type="match status" value="1"/>
</dbReference>
<dbReference type="Gene3D" id="1.10.10.10">
    <property type="entry name" value="Winged helix-like DNA-binding domain superfamily/Winged helix DNA-binding domain"/>
    <property type="match status" value="1"/>
</dbReference>
<dbReference type="SUPFAM" id="SSF53383">
    <property type="entry name" value="PLP-dependent transferases"/>
    <property type="match status" value="1"/>
</dbReference>
<dbReference type="GO" id="GO:0030170">
    <property type="term" value="F:pyridoxal phosphate binding"/>
    <property type="evidence" value="ECO:0007669"/>
    <property type="project" value="InterPro"/>
</dbReference>
<feature type="compositionally biased region" description="Low complexity" evidence="6">
    <location>
        <begin position="88"/>
        <end position="108"/>
    </location>
</feature>
<keyword evidence="4" id="KW-0238">DNA-binding</keyword>
<dbReference type="SUPFAM" id="SSF46785">
    <property type="entry name" value="Winged helix' DNA-binding domain"/>
    <property type="match status" value="1"/>
</dbReference>
<dbReference type="PANTHER" id="PTHR46577">
    <property type="entry name" value="HTH-TYPE TRANSCRIPTIONAL REGULATORY PROTEIN GABR"/>
    <property type="match status" value="1"/>
</dbReference>
<dbReference type="SMART" id="SM00345">
    <property type="entry name" value="HTH_GNTR"/>
    <property type="match status" value="1"/>
</dbReference>
<evidence type="ECO:0000259" key="7">
    <source>
        <dbReference type="PROSITE" id="PS50949"/>
    </source>
</evidence>
<keyword evidence="5" id="KW-0804">Transcription</keyword>
<evidence type="ECO:0000256" key="6">
    <source>
        <dbReference type="SAM" id="MobiDB-lite"/>
    </source>
</evidence>
<dbReference type="AlphaFoldDB" id="A0A7X9Y0D4"/>
<protein>
    <submittedName>
        <fullName evidence="8">PLP-dependent aminotransferase family protein</fullName>
    </submittedName>
</protein>
<reference evidence="8 9" key="1">
    <citation type="submission" date="2020-04" db="EMBL/GenBank/DDBJ databases">
        <authorList>
            <person name="Hitch T.C.A."/>
            <person name="Wylensek D."/>
            <person name="Clavel T."/>
        </authorList>
    </citation>
    <scope>NUCLEOTIDE SEQUENCE [LARGE SCALE GENOMIC DNA]</scope>
    <source>
        <strain evidence="8 9">105184</strain>
    </source>
</reference>
<accession>A0A7X9Y0D4</accession>
<dbReference type="Pfam" id="PF00155">
    <property type="entry name" value="Aminotran_1_2"/>
    <property type="match status" value="1"/>
</dbReference>
<dbReference type="EMBL" id="JABAGR010000007">
    <property type="protein sequence ID" value="NMF26381.1"/>
    <property type="molecule type" value="Genomic_DNA"/>
</dbReference>
<feature type="domain" description="HTH gntR-type" evidence="7">
    <location>
        <begin position="12"/>
        <end position="80"/>
    </location>
</feature>
<evidence type="ECO:0000313" key="9">
    <source>
        <dbReference type="Proteomes" id="UP000565613"/>
    </source>
</evidence>
<dbReference type="GO" id="GO:0003700">
    <property type="term" value="F:DNA-binding transcription factor activity"/>
    <property type="evidence" value="ECO:0007669"/>
    <property type="project" value="InterPro"/>
</dbReference>
<evidence type="ECO:0000256" key="5">
    <source>
        <dbReference type="ARBA" id="ARBA00023163"/>
    </source>
</evidence>
<dbReference type="InterPro" id="IPR051446">
    <property type="entry name" value="HTH_trans_reg/aminotransferase"/>
</dbReference>
<proteinExistence type="inferred from homology"/>
<dbReference type="PROSITE" id="PS50949">
    <property type="entry name" value="HTH_GNTR"/>
    <property type="match status" value="1"/>
</dbReference>
<keyword evidence="8" id="KW-0808">Transferase</keyword>
<dbReference type="CDD" id="cd07377">
    <property type="entry name" value="WHTH_GntR"/>
    <property type="match status" value="1"/>
</dbReference>
<comment type="caution">
    <text evidence="8">The sequence shown here is derived from an EMBL/GenBank/DDBJ whole genome shotgun (WGS) entry which is preliminary data.</text>
</comment>
<dbReference type="InterPro" id="IPR015424">
    <property type="entry name" value="PyrdxlP-dep_Trfase"/>
</dbReference>
<dbReference type="InterPro" id="IPR036388">
    <property type="entry name" value="WH-like_DNA-bd_sf"/>
</dbReference>
<evidence type="ECO:0000256" key="3">
    <source>
        <dbReference type="ARBA" id="ARBA00023015"/>
    </source>
</evidence>
<dbReference type="GO" id="GO:0003677">
    <property type="term" value="F:DNA binding"/>
    <property type="evidence" value="ECO:0007669"/>
    <property type="project" value="UniProtKB-KW"/>
</dbReference>
<gene>
    <name evidence="8" type="ORF">HF885_08050</name>
</gene>
<dbReference type="Proteomes" id="UP000565613">
    <property type="component" value="Unassembled WGS sequence"/>
</dbReference>